<organism evidence="1 2">
    <name type="scientific">Clostridium gasigenes</name>
    <dbReference type="NCBI Taxonomy" id="94869"/>
    <lineage>
        <taxon>Bacteria</taxon>
        <taxon>Bacillati</taxon>
        <taxon>Bacillota</taxon>
        <taxon>Clostridia</taxon>
        <taxon>Eubacteriales</taxon>
        <taxon>Clostridiaceae</taxon>
        <taxon>Clostridium</taxon>
    </lineage>
</organism>
<evidence type="ECO:0000313" key="1">
    <source>
        <dbReference type="EMBL" id="MBB6715564.1"/>
    </source>
</evidence>
<accession>A0A7X0SDK0</accession>
<dbReference type="RefSeq" id="WP_185164787.1">
    <property type="nucleotide sequence ID" value="NZ_JACKWY010000007.1"/>
</dbReference>
<evidence type="ECO:0000313" key="2">
    <source>
        <dbReference type="Proteomes" id="UP000585258"/>
    </source>
</evidence>
<proteinExistence type="predicted"/>
<dbReference type="EMBL" id="JACKWY010000007">
    <property type="protein sequence ID" value="MBB6715564.1"/>
    <property type="molecule type" value="Genomic_DNA"/>
</dbReference>
<dbReference type="Proteomes" id="UP000585258">
    <property type="component" value="Unassembled WGS sequence"/>
</dbReference>
<protein>
    <submittedName>
        <fullName evidence="1">Uncharacterized protein</fullName>
    </submittedName>
</protein>
<comment type="caution">
    <text evidence="1">The sequence shown here is derived from an EMBL/GenBank/DDBJ whole genome shotgun (WGS) entry which is preliminary data.</text>
</comment>
<gene>
    <name evidence="1" type="ORF">H7E68_12695</name>
</gene>
<name>A0A7X0SDK0_9CLOT</name>
<reference evidence="1 2" key="1">
    <citation type="submission" date="2020-08" db="EMBL/GenBank/DDBJ databases">
        <title>Clostridia isolated from Swiss meat.</title>
        <authorList>
            <person name="Wambui J."/>
            <person name="Stevens M.J.A."/>
            <person name="Stephan R."/>
        </authorList>
    </citation>
    <scope>NUCLEOTIDE SEQUENCE [LARGE SCALE GENOMIC DNA]</scope>
    <source>
        <strain evidence="1 2">CM001</strain>
    </source>
</reference>
<dbReference type="AlphaFoldDB" id="A0A7X0SDK0"/>
<sequence length="66" mass="7597">MSIENKEYISVIEDVTIKEAGISEKEIYTTGISYSNAITGGDDFLYYRLKESFRTAKRLFKFLCKA</sequence>